<keyword evidence="3" id="KW-1185">Reference proteome</keyword>
<sequence length="239" mass="26087">MALLRLLHAPMAPSGTLCRIVWPYLCVGAGEGTCCCFQKPFEVLAYSKEALKDEARKQTVAHHSACECSPPVCANGTMFPYITVAAESANENISIQGFGSVFIYANCIQLQKANVSAWIIYCKQAKVLCNIFGCSRPEFWQDGTEGMTPALAWRHEQVHPSIIPHTSALSGPLLSSHWLIQLAGLSLYCSQLSPLSGLGTFAGAPMTAFHFHQADLAPRLNQRTPTALTFREMMLPAQI</sequence>
<name>M7AZD8_CHEMY</name>
<dbReference type="AlphaFoldDB" id="M7AZD8"/>
<accession>M7AZD8</accession>
<gene>
    <name evidence="2" type="ORF">UY3_14401</name>
</gene>
<reference evidence="3" key="1">
    <citation type="journal article" date="2013" name="Nat. Genet.">
        <title>The draft genomes of soft-shell turtle and green sea turtle yield insights into the development and evolution of the turtle-specific body plan.</title>
        <authorList>
            <person name="Wang Z."/>
            <person name="Pascual-Anaya J."/>
            <person name="Zadissa A."/>
            <person name="Li W."/>
            <person name="Niimura Y."/>
            <person name="Huang Z."/>
            <person name="Li C."/>
            <person name="White S."/>
            <person name="Xiong Z."/>
            <person name="Fang D."/>
            <person name="Wang B."/>
            <person name="Ming Y."/>
            <person name="Chen Y."/>
            <person name="Zheng Y."/>
            <person name="Kuraku S."/>
            <person name="Pignatelli M."/>
            <person name="Herrero J."/>
            <person name="Beal K."/>
            <person name="Nozawa M."/>
            <person name="Li Q."/>
            <person name="Wang J."/>
            <person name="Zhang H."/>
            <person name="Yu L."/>
            <person name="Shigenobu S."/>
            <person name="Wang J."/>
            <person name="Liu J."/>
            <person name="Flicek P."/>
            <person name="Searle S."/>
            <person name="Wang J."/>
            <person name="Kuratani S."/>
            <person name="Yin Y."/>
            <person name="Aken B."/>
            <person name="Zhang G."/>
            <person name="Irie N."/>
        </authorList>
    </citation>
    <scope>NUCLEOTIDE SEQUENCE [LARGE SCALE GENOMIC DNA]</scope>
</reference>
<feature type="signal peptide" evidence="1">
    <location>
        <begin position="1"/>
        <end position="18"/>
    </location>
</feature>
<proteinExistence type="predicted"/>
<evidence type="ECO:0000313" key="3">
    <source>
        <dbReference type="Proteomes" id="UP000031443"/>
    </source>
</evidence>
<dbReference type="EMBL" id="KB563121">
    <property type="protein sequence ID" value="EMP28495.1"/>
    <property type="molecule type" value="Genomic_DNA"/>
</dbReference>
<keyword evidence="1" id="KW-0732">Signal</keyword>
<evidence type="ECO:0000256" key="1">
    <source>
        <dbReference type="SAM" id="SignalP"/>
    </source>
</evidence>
<dbReference type="Proteomes" id="UP000031443">
    <property type="component" value="Unassembled WGS sequence"/>
</dbReference>
<protein>
    <submittedName>
        <fullName evidence="2">Uncharacterized protein</fullName>
    </submittedName>
</protein>
<evidence type="ECO:0000313" key="2">
    <source>
        <dbReference type="EMBL" id="EMP28495.1"/>
    </source>
</evidence>
<organism evidence="2 3">
    <name type="scientific">Chelonia mydas</name>
    <name type="common">Green sea-turtle</name>
    <name type="synonym">Chelonia agassizi</name>
    <dbReference type="NCBI Taxonomy" id="8469"/>
    <lineage>
        <taxon>Eukaryota</taxon>
        <taxon>Metazoa</taxon>
        <taxon>Chordata</taxon>
        <taxon>Craniata</taxon>
        <taxon>Vertebrata</taxon>
        <taxon>Euteleostomi</taxon>
        <taxon>Archelosauria</taxon>
        <taxon>Testudinata</taxon>
        <taxon>Testudines</taxon>
        <taxon>Cryptodira</taxon>
        <taxon>Durocryptodira</taxon>
        <taxon>Americhelydia</taxon>
        <taxon>Chelonioidea</taxon>
        <taxon>Cheloniidae</taxon>
        <taxon>Chelonia</taxon>
    </lineage>
</organism>
<feature type="chain" id="PRO_5004079866" evidence="1">
    <location>
        <begin position="19"/>
        <end position="239"/>
    </location>
</feature>